<feature type="domain" description="Reverse transcriptase" evidence="1">
    <location>
        <begin position="1"/>
        <end position="74"/>
    </location>
</feature>
<dbReference type="PROSITE" id="PS50878">
    <property type="entry name" value="RT_POL"/>
    <property type="match status" value="1"/>
</dbReference>
<gene>
    <name evidence="2" type="ORF">J2804_006621</name>
</gene>
<dbReference type="InterPro" id="IPR043502">
    <property type="entry name" value="DNA/RNA_pol_sf"/>
</dbReference>
<sequence>MIIVRYADDSVLGFQYEGETRRFLRALQERIAYFGLQLQPDKTWLIRFGRFAAQQCRERGIRKPEAFEFLGAHALLQHAAQ</sequence>
<dbReference type="Proteomes" id="UP001264340">
    <property type="component" value="Unassembled WGS sequence"/>
</dbReference>
<evidence type="ECO:0000313" key="3">
    <source>
        <dbReference type="Proteomes" id="UP001264340"/>
    </source>
</evidence>
<accession>A0ABU1M2D6</accession>
<name>A0ABU1M2D6_9BURK</name>
<keyword evidence="3" id="KW-1185">Reference proteome</keyword>
<dbReference type="EMBL" id="JAVDRP010000037">
    <property type="protein sequence ID" value="MDR6413183.1"/>
    <property type="molecule type" value="Genomic_DNA"/>
</dbReference>
<organism evidence="2 3">
    <name type="scientific">Paraburkholderia terricola</name>
    <dbReference type="NCBI Taxonomy" id="169427"/>
    <lineage>
        <taxon>Bacteria</taxon>
        <taxon>Pseudomonadati</taxon>
        <taxon>Pseudomonadota</taxon>
        <taxon>Betaproteobacteria</taxon>
        <taxon>Burkholderiales</taxon>
        <taxon>Burkholderiaceae</taxon>
        <taxon>Paraburkholderia</taxon>
    </lineage>
</organism>
<protein>
    <recommendedName>
        <fullName evidence="1">Reverse transcriptase domain-containing protein</fullName>
    </recommendedName>
</protein>
<reference evidence="2 3" key="1">
    <citation type="submission" date="2023-07" db="EMBL/GenBank/DDBJ databases">
        <title>Sorghum-associated microbial communities from plants grown in Nebraska, USA.</title>
        <authorList>
            <person name="Schachtman D."/>
        </authorList>
    </citation>
    <scope>NUCLEOTIDE SEQUENCE [LARGE SCALE GENOMIC DNA]</scope>
    <source>
        <strain evidence="2 3">DS1316</strain>
    </source>
</reference>
<evidence type="ECO:0000313" key="2">
    <source>
        <dbReference type="EMBL" id="MDR6413183.1"/>
    </source>
</evidence>
<proteinExistence type="predicted"/>
<dbReference type="InterPro" id="IPR000477">
    <property type="entry name" value="RT_dom"/>
</dbReference>
<comment type="caution">
    <text evidence="2">The sequence shown here is derived from an EMBL/GenBank/DDBJ whole genome shotgun (WGS) entry which is preliminary data.</text>
</comment>
<dbReference type="SUPFAM" id="SSF56672">
    <property type="entry name" value="DNA/RNA polymerases"/>
    <property type="match status" value="1"/>
</dbReference>
<evidence type="ECO:0000259" key="1">
    <source>
        <dbReference type="PROSITE" id="PS50878"/>
    </source>
</evidence>